<dbReference type="EMBL" id="CP136895">
    <property type="protein sequence ID" value="WOL11461.1"/>
    <property type="molecule type" value="Genomic_DNA"/>
</dbReference>
<protein>
    <submittedName>
        <fullName evidence="1">Uncharacterized protein</fullName>
    </submittedName>
</protein>
<dbReference type="AlphaFoldDB" id="A0AAQ3QJB4"/>
<sequence length="102" mass="11672">MGGNRGSLEDFVHEHKKLLFCLIFAYKNVPLFSPHSIAFKLKEESGKRKENLSSTLVTLPRTSILIHVKINSTQTSLRRRPKCSLESRLWQNKQAKHGKEGV</sequence>
<dbReference type="Proteomes" id="UP001327560">
    <property type="component" value="Chromosome 6"/>
</dbReference>
<reference evidence="1 2" key="1">
    <citation type="submission" date="2023-10" db="EMBL/GenBank/DDBJ databases">
        <title>Chromosome-scale genome assembly provides insights into flower coloration mechanisms of Canna indica.</title>
        <authorList>
            <person name="Li C."/>
        </authorList>
    </citation>
    <scope>NUCLEOTIDE SEQUENCE [LARGE SCALE GENOMIC DNA]</scope>
    <source>
        <tissue evidence="1">Flower</tissue>
    </source>
</reference>
<proteinExistence type="predicted"/>
<evidence type="ECO:0000313" key="2">
    <source>
        <dbReference type="Proteomes" id="UP001327560"/>
    </source>
</evidence>
<evidence type="ECO:0000313" key="1">
    <source>
        <dbReference type="EMBL" id="WOL11461.1"/>
    </source>
</evidence>
<name>A0AAQ3QJB4_9LILI</name>
<gene>
    <name evidence="1" type="ORF">Cni_G20224</name>
</gene>
<organism evidence="1 2">
    <name type="scientific">Canna indica</name>
    <name type="common">Indian-shot</name>
    <dbReference type="NCBI Taxonomy" id="4628"/>
    <lineage>
        <taxon>Eukaryota</taxon>
        <taxon>Viridiplantae</taxon>
        <taxon>Streptophyta</taxon>
        <taxon>Embryophyta</taxon>
        <taxon>Tracheophyta</taxon>
        <taxon>Spermatophyta</taxon>
        <taxon>Magnoliopsida</taxon>
        <taxon>Liliopsida</taxon>
        <taxon>Zingiberales</taxon>
        <taxon>Cannaceae</taxon>
        <taxon>Canna</taxon>
    </lineage>
</organism>
<keyword evidence="2" id="KW-1185">Reference proteome</keyword>
<accession>A0AAQ3QJB4</accession>